<dbReference type="AlphaFoldDB" id="A0A2G1QU27"/>
<reference evidence="3 4" key="1">
    <citation type="submission" date="2017-10" db="EMBL/GenBank/DDBJ databases">
        <title>Sedimentibacterium mangrovi gen. nov., sp. nov., a novel member of family Phyllobacteriacea isolated from mangrove sediment.</title>
        <authorList>
            <person name="Liao H."/>
            <person name="Tian Y."/>
        </authorList>
    </citation>
    <scope>NUCLEOTIDE SEQUENCE [LARGE SCALE GENOMIC DNA]</scope>
    <source>
        <strain evidence="3 4">X9-2-2</strain>
    </source>
</reference>
<dbReference type="PANTHER" id="PTHR39176">
    <property type="entry name" value="PERIPLASMIC PROTEIN-RELATED"/>
    <property type="match status" value="1"/>
</dbReference>
<evidence type="ECO:0000256" key="1">
    <source>
        <dbReference type="SAM" id="SignalP"/>
    </source>
</evidence>
<evidence type="ECO:0000259" key="2">
    <source>
        <dbReference type="Pfam" id="PF07007"/>
    </source>
</evidence>
<dbReference type="PANTHER" id="PTHR39176:SF1">
    <property type="entry name" value="PERIPLASMIC PROTEIN"/>
    <property type="match status" value="1"/>
</dbReference>
<keyword evidence="1" id="KW-0732">Signal</keyword>
<name>A0A2G1QU27_9HYPH</name>
<dbReference type="Proteomes" id="UP000221168">
    <property type="component" value="Unassembled WGS sequence"/>
</dbReference>
<dbReference type="Pfam" id="PF07007">
    <property type="entry name" value="LprI"/>
    <property type="match status" value="1"/>
</dbReference>
<feature type="chain" id="PRO_5013578699" description="Lysozyme inhibitor LprI-like N-terminal domain-containing protein" evidence="1">
    <location>
        <begin position="20"/>
        <end position="130"/>
    </location>
</feature>
<gene>
    <name evidence="3" type="ORF">CSC94_03195</name>
</gene>
<comment type="caution">
    <text evidence="3">The sequence shown here is derived from an EMBL/GenBank/DDBJ whole genome shotgun (WGS) entry which is preliminary data.</text>
</comment>
<feature type="domain" description="Lysozyme inhibitor LprI-like N-terminal" evidence="2">
    <location>
        <begin position="25"/>
        <end position="123"/>
    </location>
</feature>
<feature type="signal peptide" evidence="1">
    <location>
        <begin position="1"/>
        <end position="19"/>
    </location>
</feature>
<sequence length="130" mass="14463">MKTLFATLMLLGAAMPALAQDVNCQEPQTQMEMTFCAEQAWQAADEDLNLAYGIAQKAMKELDSALGDEKGASAMLRDAQRAWIDFRDKACAAEGYQAHGGSMEPQLIYACRERLTRQRTEDLRLLGEEN</sequence>
<dbReference type="EMBL" id="PDVP01000001">
    <property type="protein sequence ID" value="PHP69002.1"/>
    <property type="molecule type" value="Genomic_DNA"/>
</dbReference>
<dbReference type="RefSeq" id="WP_099303626.1">
    <property type="nucleotide sequence ID" value="NZ_PDVP01000001.1"/>
</dbReference>
<organism evidence="3 4">
    <name type="scientific">Zhengella mangrovi</name>
    <dbReference type="NCBI Taxonomy" id="1982044"/>
    <lineage>
        <taxon>Bacteria</taxon>
        <taxon>Pseudomonadati</taxon>
        <taxon>Pseudomonadota</taxon>
        <taxon>Alphaproteobacteria</taxon>
        <taxon>Hyphomicrobiales</taxon>
        <taxon>Notoacmeibacteraceae</taxon>
        <taxon>Zhengella</taxon>
    </lineage>
</organism>
<accession>A0A2G1QU27</accession>
<dbReference type="InterPro" id="IPR009739">
    <property type="entry name" value="LprI-like_N"/>
</dbReference>
<evidence type="ECO:0000313" key="3">
    <source>
        <dbReference type="EMBL" id="PHP69002.1"/>
    </source>
</evidence>
<evidence type="ECO:0000313" key="4">
    <source>
        <dbReference type="Proteomes" id="UP000221168"/>
    </source>
</evidence>
<keyword evidence="4" id="KW-1185">Reference proteome</keyword>
<protein>
    <recommendedName>
        <fullName evidence="2">Lysozyme inhibitor LprI-like N-terminal domain-containing protein</fullName>
    </recommendedName>
</protein>
<dbReference type="Gene3D" id="1.20.1270.180">
    <property type="match status" value="1"/>
</dbReference>
<dbReference type="OrthoDB" id="7340239at2"/>
<proteinExistence type="predicted"/>